<dbReference type="Gene3D" id="2.30.110.10">
    <property type="entry name" value="Electron Transport, Fmn-binding Protein, Chain A"/>
    <property type="match status" value="1"/>
</dbReference>
<keyword evidence="6" id="KW-0966">Cell projection</keyword>
<evidence type="ECO:0000256" key="1">
    <source>
        <dbReference type="ARBA" id="ARBA00022636"/>
    </source>
</evidence>
<dbReference type="AlphaFoldDB" id="A0A2S2DKA4"/>
<dbReference type="Gene3D" id="2.40.10.220">
    <property type="entry name" value="predicted glycosyltransferase like domains"/>
    <property type="match status" value="1"/>
</dbReference>
<dbReference type="InterPro" id="IPR009926">
    <property type="entry name" value="T3SS_YcgR_PilZN"/>
</dbReference>
<keyword evidence="6" id="KW-0282">Flagellum</keyword>
<keyword evidence="2" id="KW-0547">Nucleotide-binding</keyword>
<name>A0A2S2DKA4_9BURK</name>
<dbReference type="SUPFAM" id="SSF141371">
    <property type="entry name" value="PilZ domain-like"/>
    <property type="match status" value="2"/>
</dbReference>
<dbReference type="Proteomes" id="UP000245820">
    <property type="component" value="Chromosome"/>
</dbReference>
<dbReference type="KEGG" id="mtim:DIR46_16125"/>
<sequence length="237" mass="26401">MNSAQAHELTPQEYEFETLNMQVGVRLQLITHRRLKPVSHFSSLIGYVRDEYLILKIPFEDGVPIGLTEGERVTIRVFSGVNVCSFACTVERIFARPLFYVHLSFPNSIQGTSLRGAMRVRADLPVRVAGVKDGATPIDCQLANVSVTGARIDSSQPLPPDEDIVDLRFALVVPPDNGETQVRTRASIRNLAVGKPADGEREMYSYGVQFIDLDPVHYTLLQNMTYEALLADRGRIV</sequence>
<feature type="domain" description="PilZ" evidence="4">
    <location>
        <begin position="119"/>
        <end position="226"/>
    </location>
</feature>
<dbReference type="OrthoDB" id="8526570at2"/>
<dbReference type="GO" id="GO:0035438">
    <property type="term" value="F:cyclic-di-GMP binding"/>
    <property type="evidence" value="ECO:0007669"/>
    <property type="project" value="InterPro"/>
</dbReference>
<dbReference type="EMBL" id="CP029343">
    <property type="protein sequence ID" value="AWL05800.1"/>
    <property type="molecule type" value="Genomic_DNA"/>
</dbReference>
<evidence type="ECO:0000256" key="3">
    <source>
        <dbReference type="ARBA" id="ARBA00023143"/>
    </source>
</evidence>
<evidence type="ECO:0000259" key="4">
    <source>
        <dbReference type="Pfam" id="PF07238"/>
    </source>
</evidence>
<keyword evidence="7" id="KW-1185">Reference proteome</keyword>
<dbReference type="Pfam" id="PF07238">
    <property type="entry name" value="PilZ"/>
    <property type="match status" value="1"/>
</dbReference>
<dbReference type="InterPro" id="IPR012349">
    <property type="entry name" value="Split_barrel_FMN-bd"/>
</dbReference>
<keyword evidence="3" id="KW-0975">Bacterial flagellum</keyword>
<keyword evidence="6" id="KW-0969">Cilium</keyword>
<evidence type="ECO:0000259" key="5">
    <source>
        <dbReference type="Pfam" id="PF12945"/>
    </source>
</evidence>
<dbReference type="InterPro" id="IPR009875">
    <property type="entry name" value="PilZ_domain"/>
</dbReference>
<protein>
    <submittedName>
        <fullName evidence="6">Flagellar brake protein</fullName>
    </submittedName>
</protein>
<reference evidence="6 7" key="1">
    <citation type="submission" date="2018-05" db="EMBL/GenBank/DDBJ databases">
        <title>Complete genome sequence of Massilia oculi sp. nov. CCUG 43427T (=DSM 26321T), the type strain of M. oculi, and comparison with genome sequences of other Massilia strains.</title>
        <authorList>
            <person name="Zhu B."/>
        </authorList>
    </citation>
    <scope>NUCLEOTIDE SEQUENCE [LARGE SCALE GENOMIC DNA]</scope>
    <source>
        <strain evidence="6 7">CCUG 43427</strain>
    </source>
</reference>
<gene>
    <name evidence="6" type="ORF">DIR46_16125</name>
</gene>
<evidence type="ECO:0000256" key="2">
    <source>
        <dbReference type="ARBA" id="ARBA00022741"/>
    </source>
</evidence>
<evidence type="ECO:0000313" key="7">
    <source>
        <dbReference type="Proteomes" id="UP000245820"/>
    </source>
</evidence>
<dbReference type="RefSeq" id="WP_109346129.1">
    <property type="nucleotide sequence ID" value="NZ_CP029343.1"/>
</dbReference>
<proteinExistence type="predicted"/>
<dbReference type="Pfam" id="PF12945">
    <property type="entry name" value="PilZNR"/>
    <property type="match status" value="1"/>
</dbReference>
<keyword evidence="1" id="KW-0973">c-di-GMP</keyword>
<feature type="domain" description="Type III secretion system flagellar brake protein YcgR PilZN" evidence="5">
    <location>
        <begin position="22"/>
        <end position="106"/>
    </location>
</feature>
<evidence type="ECO:0000313" key="6">
    <source>
        <dbReference type="EMBL" id="AWL05800.1"/>
    </source>
</evidence>
<organism evidence="6 7">
    <name type="scientific">Massilia oculi</name>
    <dbReference type="NCBI Taxonomy" id="945844"/>
    <lineage>
        <taxon>Bacteria</taxon>
        <taxon>Pseudomonadati</taxon>
        <taxon>Pseudomonadota</taxon>
        <taxon>Betaproteobacteria</taxon>
        <taxon>Burkholderiales</taxon>
        <taxon>Oxalobacteraceae</taxon>
        <taxon>Telluria group</taxon>
        <taxon>Massilia</taxon>
    </lineage>
</organism>
<accession>A0A2S2DKA4</accession>